<name>A0AAD9P0X1_RIDPI</name>
<dbReference type="Pfam" id="PF06522">
    <property type="entry name" value="B12D"/>
    <property type="match status" value="1"/>
</dbReference>
<keyword evidence="1" id="KW-0472">Membrane</keyword>
<evidence type="ECO:0008006" key="4">
    <source>
        <dbReference type="Google" id="ProtNLM"/>
    </source>
</evidence>
<dbReference type="Proteomes" id="UP001209878">
    <property type="component" value="Unassembled WGS sequence"/>
</dbReference>
<protein>
    <recommendedName>
        <fullName evidence="4">NADH dehydrogenase [ubiquinone] 1 alpha subcomplex subunit 4</fullName>
    </recommendedName>
</protein>
<proteinExistence type="predicted"/>
<dbReference type="EMBL" id="JAODUO010000214">
    <property type="protein sequence ID" value="KAK2186085.1"/>
    <property type="molecule type" value="Genomic_DNA"/>
</dbReference>
<sequence length="97" mass="11136">MSTTAHAFSTERRLWGLTQKSLAKHYSIAPMLFLGFGGLFCGLAYLARIAVKHPEISWMHDANMFPWMKVPCNYQYKINSGSLNYPVMVWPADRPRI</sequence>
<evidence type="ECO:0000313" key="3">
    <source>
        <dbReference type="Proteomes" id="UP001209878"/>
    </source>
</evidence>
<keyword evidence="1" id="KW-1133">Transmembrane helix</keyword>
<evidence type="ECO:0000256" key="1">
    <source>
        <dbReference type="SAM" id="Phobius"/>
    </source>
</evidence>
<evidence type="ECO:0000313" key="2">
    <source>
        <dbReference type="EMBL" id="KAK2186085.1"/>
    </source>
</evidence>
<keyword evidence="1" id="KW-0812">Transmembrane</keyword>
<dbReference type="AlphaFoldDB" id="A0AAD9P0X1"/>
<dbReference type="InterPro" id="IPR010530">
    <property type="entry name" value="B12D"/>
</dbReference>
<comment type="caution">
    <text evidence="2">The sequence shown here is derived from an EMBL/GenBank/DDBJ whole genome shotgun (WGS) entry which is preliminary data.</text>
</comment>
<keyword evidence="3" id="KW-1185">Reference proteome</keyword>
<gene>
    <name evidence="2" type="ORF">NP493_204g12002</name>
</gene>
<feature type="transmembrane region" description="Helical" evidence="1">
    <location>
        <begin position="28"/>
        <end position="47"/>
    </location>
</feature>
<reference evidence="2" key="1">
    <citation type="journal article" date="2023" name="Mol. Biol. Evol.">
        <title>Third-Generation Sequencing Reveals the Adaptive Role of the Epigenome in Three Deep-Sea Polychaetes.</title>
        <authorList>
            <person name="Perez M."/>
            <person name="Aroh O."/>
            <person name="Sun Y."/>
            <person name="Lan Y."/>
            <person name="Juniper S.K."/>
            <person name="Young C.R."/>
            <person name="Angers B."/>
            <person name="Qian P.Y."/>
        </authorList>
    </citation>
    <scope>NUCLEOTIDE SEQUENCE</scope>
    <source>
        <strain evidence="2">R07B-5</strain>
    </source>
</reference>
<organism evidence="2 3">
    <name type="scientific">Ridgeia piscesae</name>
    <name type="common">Tubeworm</name>
    <dbReference type="NCBI Taxonomy" id="27915"/>
    <lineage>
        <taxon>Eukaryota</taxon>
        <taxon>Metazoa</taxon>
        <taxon>Spiralia</taxon>
        <taxon>Lophotrochozoa</taxon>
        <taxon>Annelida</taxon>
        <taxon>Polychaeta</taxon>
        <taxon>Sedentaria</taxon>
        <taxon>Canalipalpata</taxon>
        <taxon>Sabellida</taxon>
        <taxon>Siboglinidae</taxon>
        <taxon>Ridgeia</taxon>
    </lineage>
</organism>
<accession>A0AAD9P0X1</accession>